<dbReference type="eggNOG" id="COG3447">
    <property type="taxonomic scope" value="Bacteria"/>
</dbReference>
<sequence length="760" mass="84685">MENSKPPSTGANRANWTSCLLLGISTCLLAFACLSIIQKSSSLAGLWLPTALLIPVLFHHRYRDWIPLLCAAALGIAASHTILGTPFFRYLPYLLNNLIEASLCADLLRRILPAQDPLSGLSSWMKFLFVAVIFCPLVSALIMLLFILHVHSPAELQSRFTTWFMSEAVAILALTPLGLIYHRGYLVKLITSPRLFGLLLTLILTLAAGFLALKWLPYTFAFITIPLLSAAIRLPRMESFIIFLSMTLMIALLHTSGIISVQPHLADQLPQGLIFLPLLLILMPANAMAMAMHALRTEKSHITQSENRFRNAMEYSAIGMTLVSPEGKLLQVNKALCHLLGYEAEYLTTLTFQEITYHEDLGKDLALLQQLLNDDIQSYTLEKRYLRRSGEVIWAFLAVSLVRDEHHNPMYFISQIEDINELKHTEMTNKRLSEALHEEKELLHITLNSINEAVISTDRNMNITFMNPVAEKMTGWTEQQAQGQPVGRIVRISKGAGGPLIDDLLQFDINENLHSSVERSLVLHGHHTALFDVQLAVSPLRTLKDEPIGIVLVLQDVSKSRELMRKLSYSASHDLLTGLSNRGSFESSLKKALNLTATQRQPHGLAFIDLDHFKAINDTAGHAAGDELLRQISALMQENIRNSDRLARLGGDEFALILFDCPQEEGLATLQHLVDKINDFKFIWEGNAYRIGASAGMTQINDANITGSEYMAQADMACYIAKHNGRGRVYKYEPAQKTATAHTSGAIPPEDHQSGTEVSR</sequence>
<keyword evidence="5" id="KW-1003">Cell membrane</keyword>
<dbReference type="InterPro" id="IPR029787">
    <property type="entry name" value="Nucleotide_cyclase"/>
</dbReference>
<dbReference type="InterPro" id="IPR000160">
    <property type="entry name" value="GGDEF_dom"/>
</dbReference>
<evidence type="ECO:0000313" key="15">
    <source>
        <dbReference type="EMBL" id="ADW74877.1"/>
    </source>
</evidence>
<evidence type="ECO:0000256" key="2">
    <source>
        <dbReference type="ARBA" id="ARBA00004651"/>
    </source>
</evidence>
<reference evidence="17" key="1">
    <citation type="submission" date="2011-01" db="EMBL/GenBank/DDBJ databases">
        <title>Complete sequence of chromosome of Rahnella sp. Y9602.</title>
        <authorList>
            <consortium name="US DOE Joint Genome Institute"/>
            <person name="Lucas S."/>
            <person name="Copeland A."/>
            <person name="Lapidus A."/>
            <person name="Cheng J.-F."/>
            <person name="Goodwin L."/>
            <person name="Pitluck S."/>
            <person name="Lu M."/>
            <person name="Detter J.C."/>
            <person name="Han C."/>
            <person name="Tapia R."/>
            <person name="Land M."/>
            <person name="Hauser L."/>
            <person name="Kyrpides N."/>
            <person name="Ivanova N."/>
            <person name="Ovchinnikova G."/>
            <person name="Pagani I."/>
            <person name="Sobecky P.A."/>
            <person name="Martinez R.J."/>
            <person name="Woyke T."/>
        </authorList>
    </citation>
    <scope>NUCLEOTIDE SEQUENCE [LARGE SCALE GENOMIC DNA]</scope>
    <source>
        <strain evidence="17">Y9602</strain>
    </source>
</reference>
<dbReference type="InterPro" id="IPR043128">
    <property type="entry name" value="Rev_trsase/Diguanyl_cyclase"/>
</dbReference>
<dbReference type="CDD" id="cd01949">
    <property type="entry name" value="GGDEF"/>
    <property type="match status" value="1"/>
</dbReference>
<feature type="domain" description="PAS" evidence="12">
    <location>
        <begin position="305"/>
        <end position="375"/>
    </location>
</feature>
<evidence type="ECO:0000256" key="5">
    <source>
        <dbReference type="ARBA" id="ARBA00022475"/>
    </source>
</evidence>
<dbReference type="Pfam" id="PF05231">
    <property type="entry name" value="MASE1"/>
    <property type="match status" value="1"/>
</dbReference>
<dbReference type="FunFam" id="3.30.70.270:FF:000001">
    <property type="entry name" value="Diguanylate cyclase domain protein"/>
    <property type="match status" value="1"/>
</dbReference>
<feature type="domain" description="GGDEF" evidence="14">
    <location>
        <begin position="601"/>
        <end position="734"/>
    </location>
</feature>
<comment type="pathway">
    <text evidence="3">Purine metabolism; 3',5'-cyclic di-GMP biosynthesis.</text>
</comment>
<dbReference type="CDD" id="cd00130">
    <property type="entry name" value="PAS"/>
    <property type="match status" value="2"/>
</dbReference>
<dbReference type="KEGG" id="rah:Rahaq_3283"/>
<keyword evidence="16" id="KW-0548">Nucleotidyltransferase</keyword>
<dbReference type="PROSITE" id="PS50113">
    <property type="entry name" value="PAC"/>
    <property type="match status" value="2"/>
</dbReference>
<dbReference type="InterPro" id="IPR001610">
    <property type="entry name" value="PAC"/>
</dbReference>
<protein>
    <recommendedName>
        <fullName evidence="4">diguanylate cyclase</fullName>
        <ecNumber evidence="4">2.7.7.65</ecNumber>
    </recommendedName>
</protein>
<organism evidence="15 17">
    <name type="scientific">Rahnella sp. (strain Y9602)</name>
    <dbReference type="NCBI Taxonomy" id="2703885"/>
    <lineage>
        <taxon>Bacteria</taxon>
        <taxon>Pseudomonadati</taxon>
        <taxon>Pseudomonadota</taxon>
        <taxon>Gammaproteobacteria</taxon>
        <taxon>Enterobacterales</taxon>
        <taxon>Yersiniaceae</taxon>
        <taxon>Rahnella</taxon>
    </lineage>
</organism>
<dbReference type="NCBIfam" id="TIGR00254">
    <property type="entry name" value="GGDEF"/>
    <property type="match status" value="1"/>
</dbReference>
<dbReference type="PANTHER" id="PTHR44757:SF4">
    <property type="entry name" value="DIGUANYLATE CYCLASE DGCE-RELATED"/>
    <property type="match status" value="1"/>
</dbReference>
<dbReference type="GO" id="GO:0006355">
    <property type="term" value="P:regulation of DNA-templated transcription"/>
    <property type="evidence" value="ECO:0007669"/>
    <property type="project" value="InterPro"/>
</dbReference>
<dbReference type="EMBL" id="CP002505">
    <property type="protein sequence ID" value="ADW74877.1"/>
    <property type="molecule type" value="Genomic_DNA"/>
</dbReference>
<dbReference type="GO" id="GO:0005886">
    <property type="term" value="C:plasma membrane"/>
    <property type="evidence" value="ECO:0007669"/>
    <property type="project" value="UniProtKB-SubCell"/>
</dbReference>
<feature type="transmembrane region" description="Helical" evidence="11">
    <location>
        <begin position="218"/>
        <end position="234"/>
    </location>
</feature>
<dbReference type="NCBIfam" id="TIGR00229">
    <property type="entry name" value="sensory_box"/>
    <property type="match status" value="2"/>
</dbReference>
<dbReference type="PROSITE" id="PS50112">
    <property type="entry name" value="PAS"/>
    <property type="match status" value="2"/>
</dbReference>
<dbReference type="InterPro" id="IPR000014">
    <property type="entry name" value="PAS"/>
</dbReference>
<comment type="subcellular location">
    <subcellularLocation>
        <location evidence="2">Cell membrane</location>
        <topology evidence="2">Multi-pass membrane protein</topology>
    </subcellularLocation>
</comment>
<evidence type="ECO:0000256" key="7">
    <source>
        <dbReference type="ARBA" id="ARBA00022989"/>
    </source>
</evidence>
<dbReference type="SUPFAM" id="SSF55073">
    <property type="entry name" value="Nucleotide cyclase"/>
    <property type="match status" value="1"/>
</dbReference>
<dbReference type="InterPro" id="IPR013655">
    <property type="entry name" value="PAS_fold_3"/>
</dbReference>
<feature type="transmembrane region" description="Helical" evidence="11">
    <location>
        <begin position="193"/>
        <end position="212"/>
    </location>
</feature>
<evidence type="ECO:0000256" key="11">
    <source>
        <dbReference type="SAM" id="Phobius"/>
    </source>
</evidence>
<evidence type="ECO:0000259" key="13">
    <source>
        <dbReference type="PROSITE" id="PS50113"/>
    </source>
</evidence>
<keyword evidence="7 11" id="KW-1133">Transmembrane helix</keyword>
<feature type="domain" description="PAS" evidence="12">
    <location>
        <begin position="439"/>
        <end position="484"/>
    </location>
</feature>
<proteinExistence type="predicted"/>
<dbReference type="InterPro" id="IPR052155">
    <property type="entry name" value="Biofilm_reg_signaling"/>
</dbReference>
<evidence type="ECO:0000313" key="17">
    <source>
        <dbReference type="Proteomes" id="UP000007257"/>
    </source>
</evidence>
<keyword evidence="18" id="KW-1185">Reference proteome</keyword>
<evidence type="ECO:0000256" key="6">
    <source>
        <dbReference type="ARBA" id="ARBA00022692"/>
    </source>
</evidence>
<dbReference type="PROSITE" id="PS51257">
    <property type="entry name" value="PROKAR_LIPOPROTEIN"/>
    <property type="match status" value="1"/>
</dbReference>
<dbReference type="InterPro" id="IPR007895">
    <property type="entry name" value="MASE1"/>
</dbReference>
<dbReference type="eggNOG" id="COG5002">
    <property type="taxonomic scope" value="Bacteria"/>
</dbReference>
<dbReference type="Pfam" id="PF08447">
    <property type="entry name" value="PAS_3"/>
    <property type="match status" value="1"/>
</dbReference>
<dbReference type="RefSeq" id="WP_013576572.1">
    <property type="nucleotide sequence ID" value="NC_015061.1"/>
</dbReference>
<feature type="domain" description="PAC" evidence="13">
    <location>
        <begin position="515"/>
        <end position="569"/>
    </location>
</feature>
<evidence type="ECO:0000256" key="9">
    <source>
        <dbReference type="ARBA" id="ARBA00034247"/>
    </source>
</evidence>
<feature type="transmembrane region" description="Helical" evidence="11">
    <location>
        <begin position="128"/>
        <end position="148"/>
    </location>
</feature>
<name>A0A0H3FDP7_RAHSY</name>
<feature type="compositionally biased region" description="Basic and acidic residues" evidence="10">
    <location>
        <begin position="749"/>
        <end position="760"/>
    </location>
</feature>
<feature type="transmembrane region" description="Helical" evidence="11">
    <location>
        <begin position="20"/>
        <end position="37"/>
    </location>
</feature>
<evidence type="ECO:0000259" key="14">
    <source>
        <dbReference type="PROSITE" id="PS50887"/>
    </source>
</evidence>
<feature type="transmembrane region" description="Helical" evidence="11">
    <location>
        <begin position="160"/>
        <end position="181"/>
    </location>
</feature>
<dbReference type="InterPro" id="IPR035965">
    <property type="entry name" value="PAS-like_dom_sf"/>
</dbReference>
<feature type="transmembrane region" description="Helical" evidence="11">
    <location>
        <begin position="65"/>
        <end position="84"/>
    </location>
</feature>
<dbReference type="SMART" id="SM00091">
    <property type="entry name" value="PAS"/>
    <property type="match status" value="2"/>
</dbReference>
<gene>
    <name evidence="15" type="ordered locus">Rahaq_3283</name>
    <name evidence="16" type="ORF">ACFPK4_01440</name>
</gene>
<comment type="cofactor">
    <cofactor evidence="1">
        <name>Mg(2+)</name>
        <dbReference type="ChEBI" id="CHEBI:18420"/>
    </cofactor>
</comment>
<dbReference type="InterPro" id="IPR000700">
    <property type="entry name" value="PAS-assoc_C"/>
</dbReference>
<dbReference type="SMART" id="SM00267">
    <property type="entry name" value="GGDEF"/>
    <property type="match status" value="1"/>
</dbReference>
<dbReference type="OrthoDB" id="9787514at2"/>
<evidence type="ECO:0000256" key="4">
    <source>
        <dbReference type="ARBA" id="ARBA00012528"/>
    </source>
</evidence>
<feature type="domain" description="PAC" evidence="13">
    <location>
        <begin position="379"/>
        <end position="431"/>
    </location>
</feature>
<dbReference type="eggNOG" id="COG2199">
    <property type="taxonomic scope" value="Bacteria"/>
</dbReference>
<dbReference type="AlphaFoldDB" id="A0A0H3FDP7"/>
<dbReference type="Pfam" id="PF00989">
    <property type="entry name" value="PAS"/>
    <property type="match status" value="1"/>
</dbReference>
<dbReference type="EMBL" id="JBHUCJ010000002">
    <property type="protein sequence ID" value="MFD3222187.1"/>
    <property type="molecule type" value="Genomic_DNA"/>
</dbReference>
<dbReference type="PROSITE" id="PS50887">
    <property type="entry name" value="GGDEF"/>
    <property type="match status" value="1"/>
</dbReference>
<dbReference type="EC" id="2.7.7.65" evidence="4"/>
<feature type="transmembrane region" description="Helical" evidence="11">
    <location>
        <begin position="43"/>
        <end position="58"/>
    </location>
</feature>
<evidence type="ECO:0000313" key="16">
    <source>
        <dbReference type="EMBL" id="MFD3222187.1"/>
    </source>
</evidence>
<keyword evidence="8 11" id="KW-0472">Membrane</keyword>
<dbReference type="SMART" id="SM00086">
    <property type="entry name" value="PAC"/>
    <property type="match status" value="2"/>
</dbReference>
<dbReference type="SUPFAM" id="SSF55785">
    <property type="entry name" value="PYP-like sensor domain (PAS domain)"/>
    <property type="match status" value="2"/>
</dbReference>
<reference evidence="15 17" key="2">
    <citation type="journal article" date="2012" name="J. Bacteriol.">
        <title>Complete Genome Sequence of Rahnella sp. Strain Y9602, a Gammaproteobacterium Isolate from Metal- and Radionuclide-Contaminated Soil.</title>
        <authorList>
            <person name="Martinez R.J."/>
            <person name="Bruce D."/>
            <person name="Detter C."/>
            <person name="Goodwin L.A."/>
            <person name="Han J."/>
            <person name="Han C.S."/>
            <person name="Held B."/>
            <person name="Land M.L."/>
            <person name="Mikhailova N."/>
            <person name="Nolan M."/>
            <person name="Pennacchio L."/>
            <person name="Pitluck S."/>
            <person name="Tapia R."/>
            <person name="Woyke T."/>
            <person name="Sobecky P.A."/>
        </authorList>
    </citation>
    <scope>NUCLEOTIDE SEQUENCE [LARGE SCALE GENOMIC DNA]</scope>
    <source>
        <strain evidence="15 17">Y9602</strain>
    </source>
</reference>
<dbReference type="PANTHER" id="PTHR44757">
    <property type="entry name" value="DIGUANYLATE CYCLASE DGCP"/>
    <property type="match status" value="1"/>
</dbReference>
<evidence type="ECO:0000256" key="8">
    <source>
        <dbReference type="ARBA" id="ARBA00023136"/>
    </source>
</evidence>
<keyword evidence="16" id="KW-0808">Transferase</keyword>
<feature type="transmembrane region" description="Helical" evidence="11">
    <location>
        <begin position="273"/>
        <end position="295"/>
    </location>
</feature>
<feature type="transmembrane region" description="Helical" evidence="11">
    <location>
        <begin position="241"/>
        <end position="261"/>
    </location>
</feature>
<evidence type="ECO:0000256" key="3">
    <source>
        <dbReference type="ARBA" id="ARBA00004665"/>
    </source>
</evidence>
<accession>A0A0H3FDP7</accession>
<evidence type="ECO:0000256" key="1">
    <source>
        <dbReference type="ARBA" id="ARBA00001946"/>
    </source>
</evidence>
<comment type="catalytic activity">
    <reaction evidence="9">
        <text>2 GTP = 3',3'-c-di-GMP + 2 diphosphate</text>
        <dbReference type="Rhea" id="RHEA:24898"/>
        <dbReference type="ChEBI" id="CHEBI:33019"/>
        <dbReference type="ChEBI" id="CHEBI:37565"/>
        <dbReference type="ChEBI" id="CHEBI:58805"/>
        <dbReference type="EC" id="2.7.7.65"/>
    </reaction>
</comment>
<dbReference type="HOGENOM" id="CLU_000445_126_1_6"/>
<feature type="region of interest" description="Disordered" evidence="10">
    <location>
        <begin position="739"/>
        <end position="760"/>
    </location>
</feature>
<dbReference type="Gene3D" id="3.30.70.270">
    <property type="match status" value="1"/>
</dbReference>
<evidence type="ECO:0000259" key="12">
    <source>
        <dbReference type="PROSITE" id="PS50112"/>
    </source>
</evidence>
<dbReference type="Proteomes" id="UP000007257">
    <property type="component" value="Chromosome"/>
</dbReference>
<dbReference type="InterPro" id="IPR013767">
    <property type="entry name" value="PAS_fold"/>
</dbReference>
<keyword evidence="6 11" id="KW-0812">Transmembrane</keyword>
<dbReference type="Pfam" id="PF00990">
    <property type="entry name" value="GGDEF"/>
    <property type="match status" value="1"/>
</dbReference>
<dbReference type="GO" id="GO:0052621">
    <property type="term" value="F:diguanylate cyclase activity"/>
    <property type="evidence" value="ECO:0007669"/>
    <property type="project" value="UniProtKB-EC"/>
</dbReference>
<dbReference type="Gene3D" id="3.30.450.20">
    <property type="entry name" value="PAS domain"/>
    <property type="match status" value="2"/>
</dbReference>
<evidence type="ECO:0000313" key="18">
    <source>
        <dbReference type="Proteomes" id="UP001598201"/>
    </source>
</evidence>
<evidence type="ECO:0000256" key="10">
    <source>
        <dbReference type="SAM" id="MobiDB-lite"/>
    </source>
</evidence>
<reference evidence="16 18" key="3">
    <citation type="submission" date="2024-09" db="EMBL/GenBank/DDBJ databases">
        <title>Genomes of Rahnella.</title>
        <authorList>
            <person name="Mnguni F.C."/>
            <person name="Shin G.Y."/>
            <person name="Coutinho T."/>
        </authorList>
    </citation>
    <scope>NUCLEOTIDE SEQUENCE [LARGE SCALE GENOMIC DNA]</scope>
    <source>
        <strain evidence="16 18">20WA0057</strain>
    </source>
</reference>
<dbReference type="Proteomes" id="UP001598201">
    <property type="component" value="Unassembled WGS sequence"/>
</dbReference>